<keyword evidence="3" id="KW-1185">Reference proteome</keyword>
<dbReference type="Proteomes" id="UP001066276">
    <property type="component" value="Chromosome 3_2"/>
</dbReference>
<proteinExistence type="predicted"/>
<reference evidence="2" key="1">
    <citation type="journal article" date="2022" name="bioRxiv">
        <title>Sequencing and chromosome-scale assembly of the giantPleurodeles waltlgenome.</title>
        <authorList>
            <person name="Brown T."/>
            <person name="Elewa A."/>
            <person name="Iarovenko S."/>
            <person name="Subramanian E."/>
            <person name="Araus A.J."/>
            <person name="Petzold A."/>
            <person name="Susuki M."/>
            <person name="Suzuki K.-i.T."/>
            <person name="Hayashi T."/>
            <person name="Toyoda A."/>
            <person name="Oliveira C."/>
            <person name="Osipova E."/>
            <person name="Leigh N.D."/>
            <person name="Simon A."/>
            <person name="Yun M.H."/>
        </authorList>
    </citation>
    <scope>NUCLEOTIDE SEQUENCE</scope>
    <source>
        <strain evidence="2">20211129_DDA</strain>
        <tissue evidence="2">Liver</tissue>
    </source>
</reference>
<accession>A0AAV7TR45</accession>
<feature type="compositionally biased region" description="Basic and acidic residues" evidence="1">
    <location>
        <begin position="16"/>
        <end position="34"/>
    </location>
</feature>
<name>A0AAV7TR45_PLEWA</name>
<feature type="compositionally biased region" description="Basic and acidic residues" evidence="1">
    <location>
        <begin position="42"/>
        <end position="57"/>
    </location>
</feature>
<dbReference type="EMBL" id="JANPWB010000006">
    <property type="protein sequence ID" value="KAJ1178691.1"/>
    <property type="molecule type" value="Genomic_DNA"/>
</dbReference>
<dbReference type="AlphaFoldDB" id="A0AAV7TR45"/>
<protein>
    <submittedName>
        <fullName evidence="2">Uncharacterized protein</fullName>
    </submittedName>
</protein>
<organism evidence="2 3">
    <name type="scientific">Pleurodeles waltl</name>
    <name type="common">Iberian ribbed newt</name>
    <dbReference type="NCBI Taxonomy" id="8319"/>
    <lineage>
        <taxon>Eukaryota</taxon>
        <taxon>Metazoa</taxon>
        <taxon>Chordata</taxon>
        <taxon>Craniata</taxon>
        <taxon>Vertebrata</taxon>
        <taxon>Euteleostomi</taxon>
        <taxon>Amphibia</taxon>
        <taxon>Batrachia</taxon>
        <taxon>Caudata</taxon>
        <taxon>Salamandroidea</taxon>
        <taxon>Salamandridae</taxon>
        <taxon>Pleurodelinae</taxon>
        <taxon>Pleurodeles</taxon>
    </lineage>
</organism>
<evidence type="ECO:0000313" key="2">
    <source>
        <dbReference type="EMBL" id="KAJ1178691.1"/>
    </source>
</evidence>
<feature type="region of interest" description="Disordered" evidence="1">
    <location>
        <begin position="1"/>
        <end position="84"/>
    </location>
</feature>
<sequence length="106" mass="11511">MTGLGNPDIRISQSVQEKDGQCARGEEKEDKAVGEDGDADERDSVSRSVPEDGRLDEQSVSTPRGGPTVGHRSPEQQGLRHVPGGTWLKQLRSCMKNRLSALVGRE</sequence>
<comment type="caution">
    <text evidence="2">The sequence shown here is derived from an EMBL/GenBank/DDBJ whole genome shotgun (WGS) entry which is preliminary data.</text>
</comment>
<evidence type="ECO:0000313" key="3">
    <source>
        <dbReference type="Proteomes" id="UP001066276"/>
    </source>
</evidence>
<evidence type="ECO:0000256" key="1">
    <source>
        <dbReference type="SAM" id="MobiDB-lite"/>
    </source>
</evidence>
<gene>
    <name evidence="2" type="ORF">NDU88_003933</name>
</gene>